<dbReference type="GO" id="GO:0008270">
    <property type="term" value="F:zinc ion binding"/>
    <property type="evidence" value="ECO:0007669"/>
    <property type="project" value="InterPro"/>
</dbReference>
<name>A0A141FA94_9ZZZZ</name>
<proteinExistence type="predicted"/>
<dbReference type="PANTHER" id="PTHR10819:SF3">
    <property type="entry name" value="PHOSPHOTRIESTERASE-RELATED PROTEIN"/>
    <property type="match status" value="1"/>
</dbReference>
<sequence length="323" mass="34879">MQINSVLGPVDTADLGFTLIHEHLLIGWAGWQWDSRWEFDRANAMAKAVDLLQELKALGVSTFVDPCPMDIGRDPEFLAEASQRSGMTIIASTGLYHSEMGIPSYFHAMPEEEIAEIFIHDLTEGMGHTGIKAGIIKCATTAGHVTEQEQKTHGAAARAQVATGAPIITHTDENGPMGLAQLDIFESRGASVSKIAIGHSCGNGDIRYLLSVLERGAWLSFDRFGFGLSASDDVRVASLLGLIGLGYADRLMISHDSVSTFLAKPGGWDPAQEPSLANWKPTHIIQNIIPRLKNAGVSQEVIDTITIDNPRRYFEGSAASGNK</sequence>
<dbReference type="InterPro" id="IPR032466">
    <property type="entry name" value="Metal_Hydrolase"/>
</dbReference>
<reference evidence="3" key="2">
    <citation type="journal article" date="2015" name="Nat. Commun.">
        <title>Ultrahigh-throughput discovery of promiscuous enzymes by picodroplet functional metagenomics.</title>
        <authorList>
            <person name="Colin P.Y."/>
            <person name="Kintses B."/>
            <person name="Gielen F."/>
            <person name="Miton C.M."/>
            <person name="Fischer G."/>
            <person name="Mohamed M.F."/>
            <person name="Hyvonen M."/>
            <person name="Morgavi D.P."/>
            <person name="Janssen D.B."/>
            <person name="Hollfelder F."/>
        </authorList>
    </citation>
    <scope>NUCLEOTIDE SEQUENCE</scope>
</reference>
<dbReference type="PIRSF" id="PIRSF016839">
    <property type="entry name" value="PhP"/>
    <property type="match status" value="1"/>
</dbReference>
<dbReference type="InterPro" id="IPR001559">
    <property type="entry name" value="Phosphotriesterase"/>
</dbReference>
<dbReference type="GO" id="GO:0004063">
    <property type="term" value="F:aryldialkylphosphatase activity"/>
    <property type="evidence" value="ECO:0007669"/>
    <property type="project" value="UniProtKB-EC"/>
</dbReference>
<dbReference type="PROSITE" id="PS51347">
    <property type="entry name" value="PHOSPHOTRIESTERASE_2"/>
    <property type="match status" value="1"/>
</dbReference>
<dbReference type="PROSITE" id="PS01322">
    <property type="entry name" value="PHOSPHOTRIESTERASE_1"/>
    <property type="match status" value="1"/>
</dbReference>
<dbReference type="Pfam" id="PF02126">
    <property type="entry name" value="PTE"/>
    <property type="match status" value="1"/>
</dbReference>
<dbReference type="SUPFAM" id="SSF51556">
    <property type="entry name" value="Metallo-dependent hydrolases"/>
    <property type="match status" value="1"/>
</dbReference>
<dbReference type="InterPro" id="IPR017947">
    <property type="entry name" value="AryldialkylPase_Zn-BS"/>
</dbReference>
<evidence type="ECO:0000313" key="3">
    <source>
        <dbReference type="EMBL" id="ALC79566.1"/>
    </source>
</evidence>
<dbReference type="EC" id="3.1.8.1" evidence="3"/>
<accession>A0A141FA94</accession>
<keyword evidence="1" id="KW-0479">Metal-binding</keyword>
<keyword evidence="2 3" id="KW-0378">Hydrolase</keyword>
<evidence type="ECO:0000256" key="2">
    <source>
        <dbReference type="ARBA" id="ARBA00022801"/>
    </source>
</evidence>
<evidence type="ECO:0000256" key="1">
    <source>
        <dbReference type="ARBA" id="ARBA00022723"/>
    </source>
</evidence>
<organism evidence="3">
    <name type="scientific">uncultured organism</name>
    <dbReference type="NCBI Taxonomy" id="155900"/>
    <lineage>
        <taxon>unclassified sequences</taxon>
        <taxon>environmental samples</taxon>
    </lineage>
</organism>
<gene>
    <name evidence="3" type="primary">p83</name>
</gene>
<dbReference type="PANTHER" id="PTHR10819">
    <property type="entry name" value="PHOSPHOTRIESTERASE-RELATED"/>
    <property type="match status" value="1"/>
</dbReference>
<reference evidence="3" key="1">
    <citation type="submission" date="2014-11" db="EMBL/GenBank/DDBJ databases">
        <authorList>
            <person name="Zhu J."/>
            <person name="Qi W."/>
            <person name="Song R."/>
        </authorList>
    </citation>
    <scope>NUCLEOTIDE SEQUENCE</scope>
</reference>
<dbReference type="Gene3D" id="3.20.20.140">
    <property type="entry name" value="Metal-dependent hydrolases"/>
    <property type="match status" value="1"/>
</dbReference>
<dbReference type="EMBL" id="KP212140">
    <property type="protein sequence ID" value="ALC79566.1"/>
    <property type="molecule type" value="Genomic_DNA"/>
</dbReference>
<dbReference type="AlphaFoldDB" id="A0A141FA94"/>
<protein>
    <submittedName>
        <fullName evidence="3">Phosphotriesterase</fullName>
        <ecNumber evidence="3">3.1.8.1</ecNumber>
    </submittedName>
</protein>